<evidence type="ECO:0000313" key="5">
    <source>
        <dbReference type="EMBL" id="KAF5389105.1"/>
    </source>
</evidence>
<name>A0A8H5MC63_9AGAR</name>
<dbReference type="InterPro" id="IPR041805">
    <property type="entry name" value="ASMase/PPN1_MPP"/>
</dbReference>
<evidence type="ECO:0000259" key="4">
    <source>
        <dbReference type="Pfam" id="PF00149"/>
    </source>
</evidence>
<dbReference type="GO" id="GO:0005615">
    <property type="term" value="C:extracellular space"/>
    <property type="evidence" value="ECO:0007669"/>
    <property type="project" value="TreeGrafter"/>
</dbReference>
<comment type="caution">
    <text evidence="5">The sequence shown here is derived from an EMBL/GenBank/DDBJ whole genome shotgun (WGS) entry which is preliminary data.</text>
</comment>
<protein>
    <recommendedName>
        <fullName evidence="4">Calcineurin-like phosphoesterase domain-containing protein</fullName>
    </recommendedName>
</protein>
<evidence type="ECO:0000313" key="6">
    <source>
        <dbReference type="Proteomes" id="UP000518752"/>
    </source>
</evidence>
<organism evidence="5 6">
    <name type="scientific">Collybiopsis confluens</name>
    <dbReference type="NCBI Taxonomy" id="2823264"/>
    <lineage>
        <taxon>Eukaryota</taxon>
        <taxon>Fungi</taxon>
        <taxon>Dikarya</taxon>
        <taxon>Basidiomycota</taxon>
        <taxon>Agaricomycotina</taxon>
        <taxon>Agaricomycetes</taxon>
        <taxon>Agaricomycetidae</taxon>
        <taxon>Agaricales</taxon>
        <taxon>Marasmiineae</taxon>
        <taxon>Omphalotaceae</taxon>
        <taxon>Collybiopsis</taxon>
    </lineage>
</organism>
<dbReference type="GO" id="GO:0004309">
    <property type="term" value="F:exopolyphosphatase activity"/>
    <property type="evidence" value="ECO:0007669"/>
    <property type="project" value="TreeGrafter"/>
</dbReference>
<dbReference type="Gene3D" id="3.60.21.10">
    <property type="match status" value="1"/>
</dbReference>
<dbReference type="GO" id="GO:0000298">
    <property type="term" value="F:endopolyphosphatase activity"/>
    <property type="evidence" value="ECO:0007669"/>
    <property type="project" value="TreeGrafter"/>
</dbReference>
<feature type="domain" description="Calcineurin-like phosphoesterase" evidence="4">
    <location>
        <begin position="41"/>
        <end position="231"/>
    </location>
</feature>
<keyword evidence="6" id="KW-1185">Reference proteome</keyword>
<keyword evidence="3" id="KW-0732">Signal</keyword>
<dbReference type="InterPro" id="IPR004843">
    <property type="entry name" value="Calcineurin-like_PHP"/>
</dbReference>
<evidence type="ECO:0000256" key="1">
    <source>
        <dbReference type="ARBA" id="ARBA00022801"/>
    </source>
</evidence>
<feature type="chain" id="PRO_5034617535" description="Calcineurin-like phosphoesterase domain-containing protein" evidence="3">
    <location>
        <begin position="19"/>
        <end position="616"/>
    </location>
</feature>
<dbReference type="OrthoDB" id="348678at2759"/>
<gene>
    <name evidence="5" type="ORF">D9757_004904</name>
</gene>
<dbReference type="Pfam" id="PF00149">
    <property type="entry name" value="Metallophos"/>
    <property type="match status" value="1"/>
</dbReference>
<dbReference type="PANTHER" id="PTHR10340:SF55">
    <property type="entry name" value="ENDOPOLYPHOSPHATASE"/>
    <property type="match status" value="1"/>
</dbReference>
<reference evidence="5 6" key="1">
    <citation type="journal article" date="2020" name="ISME J.">
        <title>Uncovering the hidden diversity of litter-decomposition mechanisms in mushroom-forming fungi.</title>
        <authorList>
            <person name="Floudas D."/>
            <person name="Bentzer J."/>
            <person name="Ahren D."/>
            <person name="Johansson T."/>
            <person name="Persson P."/>
            <person name="Tunlid A."/>
        </authorList>
    </citation>
    <scope>NUCLEOTIDE SEQUENCE [LARGE SCALE GENOMIC DNA]</scope>
    <source>
        <strain evidence="5 6">CBS 406.79</strain>
    </source>
</reference>
<evidence type="ECO:0000256" key="3">
    <source>
        <dbReference type="SAM" id="SignalP"/>
    </source>
</evidence>
<dbReference type="InterPro" id="IPR029052">
    <property type="entry name" value="Metallo-depent_PP-like"/>
</dbReference>
<dbReference type="GO" id="GO:0008081">
    <property type="term" value="F:phosphoric diester hydrolase activity"/>
    <property type="evidence" value="ECO:0007669"/>
    <property type="project" value="TreeGrafter"/>
</dbReference>
<dbReference type="PANTHER" id="PTHR10340">
    <property type="entry name" value="SPHINGOMYELIN PHOSPHODIESTERASE"/>
    <property type="match status" value="1"/>
</dbReference>
<sequence>MQLALYVLALLHVVFVRSSPVQKVLEIYPDQVSKPRQLHGRFLHITDLHPDGFYVAGSSTSRLKACHRGEPKKKKKKAGYYGAPYTECDSPFQLTNYTLDFLDKNWADIDFVVWTGDNARHDNDLKHPRTTKVQKESLSLLFRSAYENSKEIYDLNRAVARKMSQVFSSKGIPVVPSLGNNDIWPHVRITLFICIPTLTSNYIYTLEHLSSSITNEFSQIWQSFIPFPYLQVFHRGAYFAVEVVPDRLAVISLNTLYFYDSNKAVGGCSLTDREDPGNLQFDWLEVQLEIFKERGMQVWLTGHVPPSSSNYFPECYVRYVHLALRFQDIGLSLLPHGSRDTHHGYLHLVVGHLFGHMNMDHFFFLEAEDLELDSDIDSSASTHNYLYDSLLQDFALLPKSNKVNLDEYAVINVSPSVVPNPYLPTFRIFAYNVTETEEALTEDGLTQKTGEVDTQKKRLPGHHRGKHGNKASLCKRKPYRDSWKCKLFFSPPSDPNAPSRSSRLWTPLGYAQYHIPSLGDADKTAHPRFELEYTTFPFSALLPGEGQNETEFRYPIPLKNLPKSLRDGTRKDRYCGFDMKDLTVGSWMELASRLGDRKEIGLRKKFRKYMYLGGSE</sequence>
<dbReference type="Proteomes" id="UP000518752">
    <property type="component" value="Unassembled WGS sequence"/>
</dbReference>
<dbReference type="AlphaFoldDB" id="A0A8H5MC63"/>
<dbReference type="SUPFAM" id="SSF56300">
    <property type="entry name" value="Metallo-dependent phosphatases"/>
    <property type="match status" value="1"/>
</dbReference>
<dbReference type="GO" id="GO:0006798">
    <property type="term" value="P:polyphosphate catabolic process"/>
    <property type="evidence" value="ECO:0007669"/>
    <property type="project" value="TreeGrafter"/>
</dbReference>
<proteinExistence type="predicted"/>
<dbReference type="EMBL" id="JAACJN010000024">
    <property type="protein sequence ID" value="KAF5389105.1"/>
    <property type="molecule type" value="Genomic_DNA"/>
</dbReference>
<feature type="signal peptide" evidence="3">
    <location>
        <begin position="1"/>
        <end position="18"/>
    </location>
</feature>
<keyword evidence="2" id="KW-0325">Glycoprotein</keyword>
<dbReference type="CDD" id="cd00842">
    <property type="entry name" value="MPP_ASMase"/>
    <property type="match status" value="1"/>
</dbReference>
<keyword evidence="1" id="KW-0378">Hydrolase</keyword>
<dbReference type="GO" id="GO:0000324">
    <property type="term" value="C:fungal-type vacuole"/>
    <property type="evidence" value="ECO:0007669"/>
    <property type="project" value="TreeGrafter"/>
</dbReference>
<accession>A0A8H5MC63</accession>
<evidence type="ECO:0000256" key="2">
    <source>
        <dbReference type="ARBA" id="ARBA00023180"/>
    </source>
</evidence>